<sequence length="463" mass="49639">MPAHTPQATGRQRTLELLEEIASGQRAEQLRAQVSAASRGCTPEQVEEAFQEACLRATRGCRGQSMGEVYVWLRKTTGTLLRDARDRVKREVLVDQGAREFLVEDTHAARPDDVVIRREERAELDALTAAILDRLCERERAIAILHSHGYERKEIAERLGLTPRVVKRSVEEVLAIGRSQLARFTGYGCADGHQLVSRYAFGLAAGRDARKAQMHLATCERCGSMYERLDVWRERVAVLLPVPPVAIEHSDSFTRLVHTGADAVAASDGRHGVRRQFAETTAHVRDHVTNAYVRVTDPTPLAGVRPGAMAAAVVGCIAVGSGATYCVQQNAPSLIGLSDKPIARQSRAASRERSQRPETIVRKLAVARLAPTPTAAAAVASTTPRQAPAKAKARSSPSKRELLSPAPEDEFEPTAPTGTSGSTDPAASVASSGAGVPASRGVSEPTPEPAAAPASEPSEFEGP</sequence>
<evidence type="ECO:0008006" key="4">
    <source>
        <dbReference type="Google" id="ProtNLM"/>
    </source>
</evidence>
<dbReference type="Gene3D" id="1.10.10.10">
    <property type="entry name" value="Winged helix-like DNA-binding domain superfamily/Winged helix DNA-binding domain"/>
    <property type="match status" value="1"/>
</dbReference>
<reference evidence="3" key="1">
    <citation type="submission" date="2021-11" db="EMBL/GenBank/DDBJ databases">
        <title>Cultivation dependent microbiological survey of springs from the worlds oldest radium mine currently devoted to the extraction of radon-saturated water.</title>
        <authorList>
            <person name="Kapinusova G."/>
            <person name="Smrhova T."/>
            <person name="Strejcek M."/>
            <person name="Suman J."/>
            <person name="Jani K."/>
            <person name="Pajer P."/>
            <person name="Uhlik O."/>
        </authorList>
    </citation>
    <scope>NUCLEOTIDE SEQUENCE [LARGE SCALE GENOMIC DNA]</scope>
    <source>
        <strain evidence="3">J379</strain>
    </source>
</reference>
<gene>
    <name evidence="2" type="ORF">LRS13_06140</name>
</gene>
<feature type="region of interest" description="Disordered" evidence="1">
    <location>
        <begin position="371"/>
        <end position="463"/>
    </location>
</feature>
<dbReference type="SUPFAM" id="SSF88659">
    <property type="entry name" value="Sigma3 and sigma4 domains of RNA polymerase sigma factors"/>
    <property type="match status" value="1"/>
</dbReference>
<feature type="compositionally biased region" description="Low complexity" evidence="1">
    <location>
        <begin position="425"/>
        <end position="457"/>
    </location>
</feature>
<dbReference type="Proteomes" id="UP001058860">
    <property type="component" value="Chromosome"/>
</dbReference>
<dbReference type="RefSeq" id="WP_353865571.1">
    <property type="nucleotide sequence ID" value="NZ_CP088295.1"/>
</dbReference>
<protein>
    <recommendedName>
        <fullName evidence="4">Sigma-70 family RNA polymerase sigma factor</fullName>
    </recommendedName>
</protein>
<name>A0ABY5PL09_9ACTN</name>
<evidence type="ECO:0000256" key="1">
    <source>
        <dbReference type="SAM" id="MobiDB-lite"/>
    </source>
</evidence>
<proteinExistence type="predicted"/>
<dbReference type="InterPro" id="IPR013324">
    <property type="entry name" value="RNA_pol_sigma_r3/r4-like"/>
</dbReference>
<dbReference type="InterPro" id="IPR036388">
    <property type="entry name" value="WH-like_DNA-bd_sf"/>
</dbReference>
<evidence type="ECO:0000313" key="2">
    <source>
        <dbReference type="EMBL" id="UUY05105.1"/>
    </source>
</evidence>
<accession>A0ABY5PL09</accession>
<keyword evidence="3" id="KW-1185">Reference proteome</keyword>
<organism evidence="2 3">
    <name type="scientific">Svornostia abyssi</name>
    <dbReference type="NCBI Taxonomy" id="2898438"/>
    <lineage>
        <taxon>Bacteria</taxon>
        <taxon>Bacillati</taxon>
        <taxon>Actinomycetota</taxon>
        <taxon>Thermoleophilia</taxon>
        <taxon>Solirubrobacterales</taxon>
        <taxon>Baekduiaceae</taxon>
        <taxon>Svornostia</taxon>
    </lineage>
</organism>
<feature type="compositionally biased region" description="Low complexity" evidence="1">
    <location>
        <begin position="371"/>
        <end position="396"/>
    </location>
</feature>
<dbReference type="EMBL" id="CP088295">
    <property type="protein sequence ID" value="UUY05105.1"/>
    <property type="molecule type" value="Genomic_DNA"/>
</dbReference>
<evidence type="ECO:0000313" key="3">
    <source>
        <dbReference type="Proteomes" id="UP001058860"/>
    </source>
</evidence>